<accession>A0A484RSJ4</accession>
<evidence type="ECO:0000256" key="1">
    <source>
        <dbReference type="ARBA" id="ARBA00022448"/>
    </source>
</evidence>
<feature type="region of interest" description="Disordered" evidence="4">
    <location>
        <begin position="1"/>
        <end position="20"/>
    </location>
</feature>
<dbReference type="Gene3D" id="3.55.50.30">
    <property type="match status" value="1"/>
</dbReference>
<evidence type="ECO:0000313" key="7">
    <source>
        <dbReference type="EMBL" id="VFR66189.1"/>
    </source>
</evidence>
<feature type="compositionally biased region" description="Low complexity" evidence="4">
    <location>
        <begin position="1"/>
        <end position="19"/>
    </location>
</feature>
<sequence length="207" mass="21870">MPGAAADAALSSPAAEDSSTGSTYIFDLPSLPLGMALKRYNDLTRHSVLYESHLVEGKTAAPLRGRYTPAAALDRLLQGSGLAANFVTPRSATLAAVQAGHEALATRPETGSAAQRRYDGRMQQRIAWALCTGAARTAWSERIALRFNVNGAHRIDDVAVRIASRPDMEPAVKQALDGLLLGVPPAGMKQPVVLLVRAGEQGEDCPS</sequence>
<proteinExistence type="predicted"/>
<dbReference type="Pfam" id="PF07660">
    <property type="entry name" value="STN"/>
    <property type="match status" value="1"/>
</dbReference>
<dbReference type="AlphaFoldDB" id="A0A484RSJ4"/>
<evidence type="ECO:0000256" key="3">
    <source>
        <dbReference type="ARBA" id="ARBA00023237"/>
    </source>
</evidence>
<evidence type="ECO:0000256" key="2">
    <source>
        <dbReference type="ARBA" id="ARBA00023136"/>
    </source>
</evidence>
<evidence type="ECO:0000259" key="5">
    <source>
        <dbReference type="SMART" id="SM00965"/>
    </source>
</evidence>
<dbReference type="SMART" id="SM00965">
    <property type="entry name" value="STN"/>
    <property type="match status" value="1"/>
</dbReference>
<feature type="domain" description="Secretin/TonB short N-terminal" evidence="5">
    <location>
        <begin position="46"/>
        <end position="97"/>
    </location>
</feature>
<evidence type="ECO:0000313" key="6">
    <source>
        <dbReference type="EMBL" id="VFR53268.1"/>
    </source>
</evidence>
<dbReference type="EMBL" id="CAADIK010000012">
    <property type="protein sequence ID" value="VFR66189.1"/>
    <property type="molecule type" value="Genomic_DNA"/>
</dbReference>
<gene>
    <name evidence="6" type="ORF">BRI6_2811</name>
    <name evidence="7" type="ORF">BRI9_2868</name>
    <name evidence="8" type="ORF">IVO3_2868</name>
    <name evidence="9" type="ORF">RAN3_2716</name>
    <name evidence="10" type="ORF">RAN7_2840</name>
</gene>
<dbReference type="EMBL" id="CAADIZ010000030">
    <property type="protein sequence ID" value="VFS25258.1"/>
    <property type="molecule type" value="Genomic_DNA"/>
</dbReference>
<dbReference type="EMBL" id="CAADIO010000050">
    <property type="protein sequence ID" value="VFR96995.1"/>
    <property type="molecule type" value="Genomic_DNA"/>
</dbReference>
<organism evidence="6">
    <name type="scientific">plant metagenome</name>
    <dbReference type="NCBI Taxonomy" id="1297885"/>
    <lineage>
        <taxon>unclassified sequences</taxon>
        <taxon>metagenomes</taxon>
        <taxon>organismal metagenomes</taxon>
    </lineage>
</organism>
<evidence type="ECO:0000256" key="4">
    <source>
        <dbReference type="SAM" id="MobiDB-lite"/>
    </source>
</evidence>
<protein>
    <submittedName>
        <fullName evidence="6">Outer membrane TonB-dependent transducer VreA of trans-envelope signaling system</fullName>
    </submittedName>
</protein>
<dbReference type="GO" id="GO:0019867">
    <property type="term" value="C:outer membrane"/>
    <property type="evidence" value="ECO:0007669"/>
    <property type="project" value="InterPro"/>
</dbReference>
<reference evidence="6" key="1">
    <citation type="submission" date="2019-03" db="EMBL/GenBank/DDBJ databases">
        <authorList>
            <person name="Danneels B."/>
        </authorList>
    </citation>
    <scope>NUCLEOTIDE SEQUENCE</scope>
</reference>
<keyword evidence="1" id="KW-0813">Transport</keyword>
<evidence type="ECO:0000313" key="10">
    <source>
        <dbReference type="EMBL" id="VFS25258.1"/>
    </source>
</evidence>
<evidence type="ECO:0000313" key="9">
    <source>
        <dbReference type="EMBL" id="VFR96995.1"/>
    </source>
</evidence>
<keyword evidence="3" id="KW-0998">Cell outer membrane</keyword>
<evidence type="ECO:0000313" key="8">
    <source>
        <dbReference type="EMBL" id="VFR92908.1"/>
    </source>
</evidence>
<dbReference type="InterPro" id="IPR011662">
    <property type="entry name" value="Secretin/TonB_short_N"/>
</dbReference>
<keyword evidence="2" id="KW-0472">Membrane</keyword>
<dbReference type="EMBL" id="CAADII010000007">
    <property type="protein sequence ID" value="VFR53268.1"/>
    <property type="molecule type" value="Genomic_DNA"/>
</dbReference>
<name>A0A484RSJ4_9ZZZZ</name>
<dbReference type="EMBL" id="CAADIP010000031">
    <property type="protein sequence ID" value="VFR92908.1"/>
    <property type="molecule type" value="Genomic_DNA"/>
</dbReference>